<evidence type="ECO:0000256" key="1">
    <source>
        <dbReference type="ARBA" id="ARBA00022443"/>
    </source>
</evidence>
<dbReference type="CDD" id="cd00160">
    <property type="entry name" value="RhoGEF"/>
    <property type="match status" value="1"/>
</dbReference>
<dbReference type="Pfam" id="PF00621">
    <property type="entry name" value="RhoGEF"/>
    <property type="match status" value="1"/>
</dbReference>
<dbReference type="SMART" id="SM00325">
    <property type="entry name" value="RhoGEF"/>
    <property type="match status" value="1"/>
</dbReference>
<dbReference type="PROSITE" id="PS50002">
    <property type="entry name" value="SH3"/>
    <property type="match status" value="1"/>
</dbReference>
<dbReference type="Gene3D" id="2.30.29.30">
    <property type="entry name" value="Pleckstrin-homology domain (PH domain)/Phosphotyrosine-binding domain (PTB)"/>
    <property type="match status" value="1"/>
</dbReference>
<dbReference type="SUPFAM" id="SSF50729">
    <property type="entry name" value="PH domain-like"/>
    <property type="match status" value="1"/>
</dbReference>
<dbReference type="EMBL" id="UYWW01012203">
    <property type="protein sequence ID" value="VDM19611.1"/>
    <property type="molecule type" value="Genomic_DNA"/>
</dbReference>
<dbReference type="OMA" id="EGARHME"/>
<name>A0A3P7EAJ2_WUCBA</name>
<feature type="domain" description="SH3" evidence="4">
    <location>
        <begin position="1168"/>
        <end position="1229"/>
    </location>
</feature>
<dbReference type="SMART" id="SM00233">
    <property type="entry name" value="PH"/>
    <property type="match status" value="1"/>
</dbReference>
<dbReference type="InterPro" id="IPR001849">
    <property type="entry name" value="PH_domain"/>
</dbReference>
<feature type="domain" description="DH" evidence="6">
    <location>
        <begin position="757"/>
        <end position="947"/>
    </location>
</feature>
<dbReference type="AlphaFoldDB" id="A0A3P7EAJ2"/>
<dbReference type="Proteomes" id="UP000270924">
    <property type="component" value="Unassembled WGS sequence"/>
</dbReference>
<dbReference type="InterPro" id="IPR001452">
    <property type="entry name" value="SH3_domain"/>
</dbReference>
<evidence type="ECO:0000256" key="2">
    <source>
        <dbReference type="PROSITE-ProRule" id="PRU00192"/>
    </source>
</evidence>
<feature type="region of interest" description="Disordered" evidence="3">
    <location>
        <begin position="200"/>
        <end position="224"/>
    </location>
</feature>
<keyword evidence="1 2" id="KW-0728">SH3 domain</keyword>
<sequence length="1291" mass="147153">MHYSLIFRSDVSRKSVMTSSNTNVAIVLATPVISRNIGRDDACDMSHLIQSMCASSSSSYVIDQGRERISRPKPPPPIKPATLKNKIGCRNTQSLFFPQTSKADLSIADSLQRAPSDVINSSETAHEERTNHAGEVIHTSEDTTTESDPSFEVMRITDLCIEEFKKVENESHALESFARPNSGTIITNKRASFINEEIKKPKIKPPPPPIQSLIRRSQSGRDTSKIEAIRKKLNLEGVFDTNRNIAPNNVSIDESTSSNAHRFERCLESLHIPSIPSIPPPLPPMLSPHDALNEETYEEIEQLTYAEENGETGNKTGTVDELIDEVLMRESNCDKSSRHPQMHKTLINTDNFCSAQGESYAYKKGNQLNDKSNRCSSNNHFGATLRESNESNVRTNEKAATMRRPKSALEFDKLLRIKSDIQLNITKKVGQIKFKVSSASQERQRCKRLSYTDRERLKNCSDDKVLAKIDFPLDEQCIYGDVWSSDDDDYICSTDQKQEQTQMQSQKSNLGEVINVGKNTPDEPYSMLSEIERELRLRFQTHNNLPDIVLESRRRSMSADPLIHDTTSITAITENDASSGWRCIQGYGGDNDGVCCQTKDDKLKPSTEGYETIISSISPSSEHNCLPSTSSDYTLREIDRSIYTARVIPDPQPLYQIYMMEQNGQLIYETKEQEVTQPSFSEKSISKMQRVASTASTDSGRGADCSTTMSQLTSNTSMRRERLVAGSHFASQRSLWCELPEVRNAGLLERLDEDMKKLQEAYFEVITSEASYLRSINILITHFMAAPEMLGSKRPSSTITNEERKQLFSNIFAVRDCSEKLLSDLENRLQESLVLSDVCDILCDHFETNFDPYIKYCSNQVYQDRTLRKLKSENPSFLSCIQRLESDRLCQGLDMRSFLMLPMQRVTRYPLLMIAILEHAQQDATNYQTAQIALYLANHIVTCCNEGARHMERTEQLLEIERRLVYKSSDLRRIPLVSSGRYLVKRGSLICLNEKRSKKLLNTRQQFQSIYIFLFNDIIMLTKKKVNGSYICKDYSARRFVDIEPVEVNDPKNYNEELEALCDTECLLSSSSHVASVAADHIFEIAAFPSTHKDSSSFNPMRNLLQSVTAHIPLKKPHLFICTLMHNAVGKQVELLLNADSETDRERWLSALRPPACTNPEEKIYADWDCPQAVAVHRYSPSQEDELPLERGDLINILRKMPDGWFYGERVRDCYSGWFPSSYIQQVLNDHVRAKNYRQRLRVIQAAADFRFHQRQMKIETEENARHIMERFRRLSNTKSALNDLKSNQTC</sequence>
<dbReference type="SUPFAM" id="SSF50044">
    <property type="entry name" value="SH3-domain"/>
    <property type="match status" value="1"/>
</dbReference>
<evidence type="ECO:0008006" key="9">
    <source>
        <dbReference type="Google" id="ProtNLM"/>
    </source>
</evidence>
<dbReference type="PANTHER" id="PTHR12845">
    <property type="entry name" value="GUANINE NUCLEOTIDE EXCHANGE FACTOR"/>
    <property type="match status" value="1"/>
</dbReference>
<reference evidence="7 8" key="1">
    <citation type="submission" date="2018-11" db="EMBL/GenBank/DDBJ databases">
        <authorList>
            <consortium name="Pathogen Informatics"/>
        </authorList>
    </citation>
    <scope>NUCLEOTIDE SEQUENCE [LARGE SCALE GENOMIC DNA]</scope>
</reference>
<dbReference type="InterPro" id="IPR011993">
    <property type="entry name" value="PH-like_dom_sf"/>
</dbReference>
<gene>
    <name evidence="7" type="ORF">WBA_LOCUS10682</name>
</gene>
<accession>A0A3P7EAJ2</accession>
<dbReference type="PROSITE" id="PS50003">
    <property type="entry name" value="PH_DOMAIN"/>
    <property type="match status" value="1"/>
</dbReference>
<dbReference type="SMART" id="SM00326">
    <property type="entry name" value="SH3"/>
    <property type="match status" value="1"/>
</dbReference>
<evidence type="ECO:0000313" key="8">
    <source>
        <dbReference type="Proteomes" id="UP000270924"/>
    </source>
</evidence>
<proteinExistence type="predicted"/>
<feature type="domain" description="PH" evidence="5">
    <location>
        <begin position="982"/>
        <end position="1157"/>
    </location>
</feature>
<dbReference type="GO" id="GO:0005085">
    <property type="term" value="F:guanyl-nucleotide exchange factor activity"/>
    <property type="evidence" value="ECO:0007669"/>
    <property type="project" value="InterPro"/>
</dbReference>
<feature type="region of interest" description="Disordered" evidence="3">
    <location>
        <begin position="121"/>
        <end position="148"/>
    </location>
</feature>
<dbReference type="InterPro" id="IPR047271">
    <property type="entry name" value="Ephexin-like"/>
</dbReference>
<evidence type="ECO:0000256" key="3">
    <source>
        <dbReference type="SAM" id="MobiDB-lite"/>
    </source>
</evidence>
<dbReference type="InterPro" id="IPR000219">
    <property type="entry name" value="DH_dom"/>
</dbReference>
<dbReference type="PANTHER" id="PTHR12845:SF5">
    <property type="entry name" value="EPHEXIN, ISOFORM D"/>
    <property type="match status" value="1"/>
</dbReference>
<protein>
    <recommendedName>
        <fullName evidence="9">SH3 domain-containing protein</fullName>
    </recommendedName>
</protein>
<evidence type="ECO:0000259" key="6">
    <source>
        <dbReference type="PROSITE" id="PS50010"/>
    </source>
</evidence>
<dbReference type="PROSITE" id="PS50010">
    <property type="entry name" value="DH_2"/>
    <property type="match status" value="1"/>
</dbReference>
<dbReference type="Gene3D" id="1.20.900.10">
    <property type="entry name" value="Dbl homology (DH) domain"/>
    <property type="match status" value="1"/>
</dbReference>
<dbReference type="Gene3D" id="2.30.30.40">
    <property type="entry name" value="SH3 Domains"/>
    <property type="match status" value="1"/>
</dbReference>
<keyword evidence="8" id="KW-1185">Reference proteome</keyword>
<dbReference type="InterPro" id="IPR047270">
    <property type="entry name" value="PH_ephexin"/>
</dbReference>
<dbReference type="SUPFAM" id="SSF48065">
    <property type="entry name" value="DBL homology domain (DH-domain)"/>
    <property type="match status" value="1"/>
</dbReference>
<dbReference type="OrthoDB" id="27593at2759"/>
<dbReference type="Pfam" id="PF14604">
    <property type="entry name" value="SH3_9"/>
    <property type="match status" value="1"/>
</dbReference>
<dbReference type="InParanoid" id="A0A3P7EAJ2"/>
<evidence type="ECO:0000259" key="5">
    <source>
        <dbReference type="PROSITE" id="PS50003"/>
    </source>
</evidence>
<dbReference type="CDD" id="cd01221">
    <property type="entry name" value="PH_ephexin"/>
    <property type="match status" value="1"/>
</dbReference>
<evidence type="ECO:0000259" key="4">
    <source>
        <dbReference type="PROSITE" id="PS50002"/>
    </source>
</evidence>
<dbReference type="InterPro" id="IPR035899">
    <property type="entry name" value="DBL_dom_sf"/>
</dbReference>
<evidence type="ECO:0000313" key="7">
    <source>
        <dbReference type="EMBL" id="VDM19611.1"/>
    </source>
</evidence>
<organism evidence="7 8">
    <name type="scientific">Wuchereria bancrofti</name>
    <dbReference type="NCBI Taxonomy" id="6293"/>
    <lineage>
        <taxon>Eukaryota</taxon>
        <taxon>Metazoa</taxon>
        <taxon>Ecdysozoa</taxon>
        <taxon>Nematoda</taxon>
        <taxon>Chromadorea</taxon>
        <taxon>Rhabditida</taxon>
        <taxon>Spirurina</taxon>
        <taxon>Spiruromorpha</taxon>
        <taxon>Filarioidea</taxon>
        <taxon>Onchocercidae</taxon>
        <taxon>Wuchereria</taxon>
    </lineage>
</organism>
<dbReference type="CDD" id="cd11793">
    <property type="entry name" value="SH3_ephexin1_like"/>
    <property type="match status" value="1"/>
</dbReference>
<dbReference type="InterPro" id="IPR036028">
    <property type="entry name" value="SH3-like_dom_sf"/>
</dbReference>